<dbReference type="AlphaFoldDB" id="A0AAW1SVE7"/>
<proteinExistence type="predicted"/>
<evidence type="ECO:0000313" key="2">
    <source>
        <dbReference type="EMBL" id="KAK9858017.1"/>
    </source>
</evidence>
<feature type="region of interest" description="Disordered" evidence="1">
    <location>
        <begin position="226"/>
        <end position="247"/>
    </location>
</feature>
<protein>
    <submittedName>
        <fullName evidence="2">Uncharacterized protein</fullName>
    </submittedName>
</protein>
<organism evidence="2 3">
    <name type="scientific">Apatococcus fuscideae</name>
    <dbReference type="NCBI Taxonomy" id="2026836"/>
    <lineage>
        <taxon>Eukaryota</taxon>
        <taxon>Viridiplantae</taxon>
        <taxon>Chlorophyta</taxon>
        <taxon>core chlorophytes</taxon>
        <taxon>Trebouxiophyceae</taxon>
        <taxon>Chlorellales</taxon>
        <taxon>Chlorellaceae</taxon>
        <taxon>Apatococcus</taxon>
    </lineage>
</organism>
<reference evidence="2 3" key="1">
    <citation type="journal article" date="2024" name="Nat. Commun.">
        <title>Phylogenomics reveals the evolutionary origins of lichenization in chlorophyte algae.</title>
        <authorList>
            <person name="Puginier C."/>
            <person name="Libourel C."/>
            <person name="Otte J."/>
            <person name="Skaloud P."/>
            <person name="Haon M."/>
            <person name="Grisel S."/>
            <person name="Petersen M."/>
            <person name="Berrin J.G."/>
            <person name="Delaux P.M."/>
            <person name="Dal Grande F."/>
            <person name="Keller J."/>
        </authorList>
    </citation>
    <scope>NUCLEOTIDE SEQUENCE [LARGE SCALE GENOMIC DNA]</scope>
    <source>
        <strain evidence="2 3">SAG 2523</strain>
    </source>
</reference>
<comment type="caution">
    <text evidence="2">The sequence shown here is derived from an EMBL/GenBank/DDBJ whole genome shotgun (WGS) entry which is preliminary data.</text>
</comment>
<evidence type="ECO:0000313" key="3">
    <source>
        <dbReference type="Proteomes" id="UP001485043"/>
    </source>
</evidence>
<name>A0AAW1SVE7_9CHLO</name>
<keyword evidence="3" id="KW-1185">Reference proteome</keyword>
<dbReference type="EMBL" id="JALJOV010000941">
    <property type="protein sequence ID" value="KAK9858017.1"/>
    <property type="molecule type" value="Genomic_DNA"/>
</dbReference>
<sequence>MGVDRAGHLMAEPRTLRMITASRPYDSLAESDPCVDIFQAFEEDLLRSRLSPVSHIRGSQLPRGQQRKERKVSPRESVGSEGSLSLAIQDRFSFPEHFGSAEAQGLTHDLRPLDHESHHAFSDAASRGLYRAHSAQEIRRPCSSYYSSMQDIPHIQVKQEDLDLAGDCPELDSLLFDSIHLTSDGSGQLSMPHASTGLPQGQHITTKDEFAGWPMAGVPAPGFPTVCPSQSSQASMEQALSHPRASPPDEIPAIPAPPLITAANLTRGRGWNRRRSLQAAFDMAAGPPEPDGPAVLHWALP</sequence>
<feature type="compositionally biased region" description="Polar residues" evidence="1">
    <location>
        <begin position="227"/>
        <end position="238"/>
    </location>
</feature>
<gene>
    <name evidence="2" type="ORF">WJX84_012212</name>
</gene>
<dbReference type="Proteomes" id="UP001485043">
    <property type="component" value="Unassembled WGS sequence"/>
</dbReference>
<accession>A0AAW1SVE7</accession>
<evidence type="ECO:0000256" key="1">
    <source>
        <dbReference type="SAM" id="MobiDB-lite"/>
    </source>
</evidence>
<feature type="region of interest" description="Disordered" evidence="1">
    <location>
        <begin position="56"/>
        <end position="82"/>
    </location>
</feature>